<feature type="compositionally biased region" description="Low complexity" evidence="1">
    <location>
        <begin position="361"/>
        <end position="370"/>
    </location>
</feature>
<dbReference type="Proteomes" id="UP001274830">
    <property type="component" value="Unassembled WGS sequence"/>
</dbReference>
<feature type="compositionally biased region" description="Acidic residues" evidence="1">
    <location>
        <begin position="61"/>
        <end position="72"/>
    </location>
</feature>
<comment type="caution">
    <text evidence="2">The sequence shown here is derived from an EMBL/GenBank/DDBJ whole genome shotgun (WGS) entry which is preliminary data.</text>
</comment>
<dbReference type="AlphaFoldDB" id="A0AAE0WV79"/>
<keyword evidence="3" id="KW-1185">Reference proteome</keyword>
<feature type="region of interest" description="Disordered" evidence="1">
    <location>
        <begin position="263"/>
        <end position="286"/>
    </location>
</feature>
<protein>
    <submittedName>
        <fullName evidence="2">Uncharacterized protein</fullName>
    </submittedName>
</protein>
<feature type="region of interest" description="Disordered" evidence="1">
    <location>
        <begin position="356"/>
        <end position="397"/>
    </location>
</feature>
<proteinExistence type="predicted"/>
<accession>A0AAE0WV79</accession>
<feature type="region of interest" description="Disordered" evidence="1">
    <location>
        <begin position="33"/>
        <end position="87"/>
    </location>
</feature>
<reference evidence="2" key="1">
    <citation type="submission" date="2023-07" db="EMBL/GenBank/DDBJ databases">
        <title>Black Yeasts Isolated from many extreme environments.</title>
        <authorList>
            <person name="Coleine C."/>
            <person name="Stajich J.E."/>
            <person name="Selbmann L."/>
        </authorList>
    </citation>
    <scope>NUCLEOTIDE SEQUENCE</scope>
    <source>
        <strain evidence="2">CCFEE 5485</strain>
    </source>
</reference>
<evidence type="ECO:0000313" key="3">
    <source>
        <dbReference type="Proteomes" id="UP001274830"/>
    </source>
</evidence>
<gene>
    <name evidence="2" type="ORF">LTR78_001241</name>
</gene>
<dbReference type="InterPro" id="IPR038883">
    <property type="entry name" value="AN11006-like"/>
</dbReference>
<feature type="compositionally biased region" description="Basic and acidic residues" evidence="1">
    <location>
        <begin position="76"/>
        <end position="87"/>
    </location>
</feature>
<organism evidence="2 3">
    <name type="scientific">Recurvomyces mirabilis</name>
    <dbReference type="NCBI Taxonomy" id="574656"/>
    <lineage>
        <taxon>Eukaryota</taxon>
        <taxon>Fungi</taxon>
        <taxon>Dikarya</taxon>
        <taxon>Ascomycota</taxon>
        <taxon>Pezizomycotina</taxon>
        <taxon>Dothideomycetes</taxon>
        <taxon>Dothideomycetidae</taxon>
        <taxon>Mycosphaerellales</taxon>
        <taxon>Teratosphaeriaceae</taxon>
        <taxon>Recurvomyces</taxon>
    </lineage>
</organism>
<dbReference type="EMBL" id="JAUTXT010000003">
    <property type="protein sequence ID" value="KAK3678788.1"/>
    <property type="molecule type" value="Genomic_DNA"/>
</dbReference>
<evidence type="ECO:0000256" key="1">
    <source>
        <dbReference type="SAM" id="MobiDB-lite"/>
    </source>
</evidence>
<dbReference type="PANTHER" id="PTHR42085:SF1">
    <property type="entry name" value="F-BOX DOMAIN-CONTAINING PROTEIN"/>
    <property type="match status" value="1"/>
</dbReference>
<dbReference type="PANTHER" id="PTHR42085">
    <property type="entry name" value="F-BOX DOMAIN-CONTAINING PROTEIN"/>
    <property type="match status" value="1"/>
</dbReference>
<evidence type="ECO:0000313" key="2">
    <source>
        <dbReference type="EMBL" id="KAK3678788.1"/>
    </source>
</evidence>
<name>A0AAE0WV79_9PEZI</name>
<sequence>MSSSQLSAVSMDPYQWRESVLSTRSLSYLSTADALAPPTHTSRNPSNAYGRRSTMDSESNYGDDLEMADAEGDTSLPRRDETGLSDVHELPESVAQCPLFTLPREIRDRIYTFCLTAAENLPIEWPHLPLANLRYGLQPQLLRTCKPIYTETGPLLYTLNTLTFHHPSDANMLVRALANPTLSRQHITNLSLHIKHTDTRLWMPYFTTTDPYRSLKADFPSLRDLGIRYRSNKWNHSLSPDANLKNCLDDTRLDEIIDSLRGIYFSPPPPQPPSSSTRGEPEHECVKPLNEMNEWEFMRFVDARRPGEDMAFKRQLLELHKAHAPQACARPDPPRVKVICACRVHSAHFNLLTSTSEGSLQQSAQQQQHGVPPPPPPPPPPPHHGHGHGHGPLGPIAALLPNLTAGATISAPESPVAASPTAVKEGEVFRGFTAVDFRAANVRKLHDPDLGSAKVARTVFAERKRVLLGLEIHCLDSASRRE</sequence>
<feature type="compositionally biased region" description="Pro residues" evidence="1">
    <location>
        <begin position="371"/>
        <end position="382"/>
    </location>
</feature>